<feature type="domain" description="VWFA" evidence="2">
    <location>
        <begin position="58"/>
        <end position="206"/>
    </location>
</feature>
<dbReference type="InterPro" id="IPR002035">
    <property type="entry name" value="VWF_A"/>
</dbReference>
<dbReference type="SMART" id="SM00327">
    <property type="entry name" value="VWA"/>
    <property type="match status" value="1"/>
</dbReference>
<dbReference type="AlphaFoldDB" id="M5RQF9"/>
<gene>
    <name evidence="3" type="ORF">RMSM_05446</name>
</gene>
<keyword evidence="4" id="KW-1185">Reference proteome</keyword>
<proteinExistence type="predicted"/>
<reference evidence="3 4" key="1">
    <citation type="journal article" date="2013" name="Mar. Genomics">
        <title>Expression of sulfatases in Rhodopirellula baltica and the diversity of sulfatases in the genus Rhodopirellula.</title>
        <authorList>
            <person name="Wegner C.E."/>
            <person name="Richter-Heitmann T."/>
            <person name="Klindworth A."/>
            <person name="Klockow C."/>
            <person name="Richter M."/>
            <person name="Achstetter T."/>
            <person name="Glockner F.O."/>
            <person name="Harder J."/>
        </authorList>
    </citation>
    <scope>NUCLEOTIDE SEQUENCE [LARGE SCALE GENOMIC DNA]</scope>
    <source>
        <strain evidence="3 4">SM1</strain>
    </source>
</reference>
<dbReference type="PROSITE" id="PS50234">
    <property type="entry name" value="VWFA"/>
    <property type="match status" value="1"/>
</dbReference>
<evidence type="ECO:0000313" key="4">
    <source>
        <dbReference type="Proteomes" id="UP000011991"/>
    </source>
</evidence>
<dbReference type="InterPro" id="IPR036465">
    <property type="entry name" value="vWFA_dom_sf"/>
</dbReference>
<dbReference type="Proteomes" id="UP000011991">
    <property type="component" value="Unassembled WGS sequence"/>
</dbReference>
<evidence type="ECO:0000313" key="3">
    <source>
        <dbReference type="EMBL" id="EMI17622.1"/>
    </source>
</evidence>
<sequence>MQATLKLVLLLVMFVGFSQQGTSMTHAQGVTITIEKDSNKKSDSKKKAPFSGTRPSVDVAILLDTSNSMDGLIGQAKSQLWNIVQEFAKAKKKGKTPLLRVAVFEYGNSGLPASEGYIRQVVQLTDDLDKVSEALFALSTNGGDEYCGQIIKEAVKRLDWSSEPNAYKAIFIAGNEPFTQGAVDYRSACKKAIGAGIVVNTIHCGDYQQGINGKWKDGADIAEGEYLNINQDERVVHIKAPQDKIIIKLNNELNQTYLWYGSKNKREAYAENQVVQDANASGIGGLSSRAATKSSSLYRNVGRD</sequence>
<evidence type="ECO:0000256" key="1">
    <source>
        <dbReference type="SAM" id="SignalP"/>
    </source>
</evidence>
<feature type="signal peptide" evidence="1">
    <location>
        <begin position="1"/>
        <end position="27"/>
    </location>
</feature>
<name>M5RQF9_9BACT</name>
<dbReference type="RefSeq" id="WP_008703170.1">
    <property type="nucleotide sequence ID" value="NZ_ANOG01000773.1"/>
</dbReference>
<dbReference type="Gene3D" id="3.40.50.410">
    <property type="entry name" value="von Willebrand factor, type A domain"/>
    <property type="match status" value="1"/>
</dbReference>
<comment type="caution">
    <text evidence="3">The sequence shown here is derived from an EMBL/GenBank/DDBJ whole genome shotgun (WGS) entry which is preliminary data.</text>
</comment>
<feature type="non-terminal residue" evidence="3">
    <location>
        <position position="304"/>
    </location>
</feature>
<dbReference type="Pfam" id="PF00092">
    <property type="entry name" value="VWA"/>
    <property type="match status" value="1"/>
</dbReference>
<keyword evidence="1" id="KW-0732">Signal</keyword>
<organism evidence="3 4">
    <name type="scientific">Rhodopirellula maiorica SM1</name>
    <dbReference type="NCBI Taxonomy" id="1265738"/>
    <lineage>
        <taxon>Bacteria</taxon>
        <taxon>Pseudomonadati</taxon>
        <taxon>Planctomycetota</taxon>
        <taxon>Planctomycetia</taxon>
        <taxon>Pirellulales</taxon>
        <taxon>Pirellulaceae</taxon>
        <taxon>Novipirellula</taxon>
    </lineage>
</organism>
<dbReference type="SUPFAM" id="SSF53300">
    <property type="entry name" value="vWA-like"/>
    <property type="match status" value="1"/>
</dbReference>
<dbReference type="OrthoDB" id="5827268at2"/>
<feature type="chain" id="PRO_5004070686" evidence="1">
    <location>
        <begin position="28"/>
        <end position="304"/>
    </location>
</feature>
<dbReference type="EMBL" id="ANOG01000773">
    <property type="protein sequence ID" value="EMI17622.1"/>
    <property type="molecule type" value="Genomic_DNA"/>
</dbReference>
<evidence type="ECO:0000259" key="2">
    <source>
        <dbReference type="PROSITE" id="PS50234"/>
    </source>
</evidence>
<dbReference type="CDD" id="cd00198">
    <property type="entry name" value="vWFA"/>
    <property type="match status" value="1"/>
</dbReference>
<protein>
    <submittedName>
        <fullName evidence="3">Secreted protein containing von Willebrand factor, type A domain protein</fullName>
    </submittedName>
</protein>
<accession>M5RQF9</accession>